<dbReference type="Proteomes" id="UP000203261">
    <property type="component" value="Segment"/>
</dbReference>
<protein>
    <recommendedName>
        <fullName evidence="1">DUF6440 domain-containing protein</fullName>
    </recommendedName>
</protein>
<dbReference type="PROSITE" id="PS51257">
    <property type="entry name" value="PROKAR_LIPOPROTEIN"/>
    <property type="match status" value="1"/>
</dbReference>
<proteinExistence type="predicted"/>
<dbReference type="Pfam" id="PF20037">
    <property type="entry name" value="DUF6440"/>
    <property type="match status" value="1"/>
</dbReference>
<organism evidence="2 3">
    <name type="scientific">Bacillus phage SP-15</name>
    <dbReference type="NCBI Taxonomy" id="1792032"/>
    <lineage>
        <taxon>Viruses</taxon>
        <taxon>Duplodnaviria</taxon>
        <taxon>Heunggongvirae</taxon>
        <taxon>Uroviricota</taxon>
        <taxon>Caudoviricetes</taxon>
        <taxon>Thornevirus</taxon>
        <taxon>Thornevirus SP15</taxon>
    </lineage>
</organism>
<dbReference type="GeneID" id="29125284"/>
<feature type="domain" description="DUF6440" evidence="1">
    <location>
        <begin position="46"/>
        <end position="82"/>
    </location>
</feature>
<evidence type="ECO:0000259" key="1">
    <source>
        <dbReference type="Pfam" id="PF20037"/>
    </source>
</evidence>
<evidence type="ECO:0000313" key="2">
    <source>
        <dbReference type="EMBL" id="AMM44915.1"/>
    </source>
</evidence>
<dbReference type="InterPro" id="IPR045515">
    <property type="entry name" value="DUF6440"/>
</dbReference>
<dbReference type="EMBL" id="KT624200">
    <property type="protein sequence ID" value="AMM44915.1"/>
    <property type="molecule type" value="Genomic_DNA"/>
</dbReference>
<accession>A0A127AWA2</accession>
<evidence type="ECO:0000313" key="3">
    <source>
        <dbReference type="Proteomes" id="UP000203261"/>
    </source>
</evidence>
<reference evidence="2 3" key="1">
    <citation type="submission" date="2015-08" db="EMBL/GenBank/DDBJ databases">
        <authorList>
            <person name="Babu N.S."/>
            <person name="Beckwith C.J."/>
            <person name="Beseler K.G."/>
            <person name="Brison A."/>
            <person name="Carone J.V."/>
            <person name="Caskin T.P."/>
            <person name="Diamond M."/>
            <person name="Durham M.E."/>
            <person name="Foxe J.M."/>
            <person name="Go M."/>
            <person name="Henderson B.A."/>
            <person name="Jones I.B."/>
            <person name="McGettigan J.A."/>
            <person name="Micheletti S.J."/>
            <person name="Nasrallah M.E."/>
            <person name="Ortiz D."/>
            <person name="Piller C.R."/>
            <person name="Privatt S.R."/>
            <person name="Schneider S.L."/>
            <person name="Sharp S."/>
            <person name="Smith T.C."/>
            <person name="Stanton J.D."/>
            <person name="Ullery H.E."/>
            <person name="Wilson R.J."/>
            <person name="Serrano M.G."/>
            <person name="Buck G."/>
            <person name="Lee V."/>
            <person name="Wang Y."/>
            <person name="Carvalho R."/>
            <person name="Voegtly L."/>
            <person name="Shi R."/>
            <person name="Duckworth R."/>
            <person name="Johnson A."/>
            <person name="Loviza R."/>
            <person name="Walstead R."/>
            <person name="Shah Z."/>
            <person name="Kiflezghi M."/>
            <person name="Wade K."/>
            <person name="Ball S.L."/>
            <person name="Bradley K.W."/>
            <person name="Asai D.J."/>
            <person name="Bowman C.A."/>
            <person name="Russell D.A."/>
            <person name="Pope W.H."/>
            <person name="Jacobs-Sera D."/>
            <person name="Hendrix R.W."/>
            <person name="Hatfull G.F."/>
        </authorList>
    </citation>
    <scope>NUCLEOTIDE SEQUENCE [LARGE SCALE GENOMIC DNA]</scope>
</reference>
<dbReference type="KEGG" id="vg:29125284"/>
<gene>
    <name evidence="2" type="ORF">SP15_117</name>
</gene>
<dbReference type="RefSeq" id="YP_009302504.1">
    <property type="nucleotide sequence ID" value="NC_031245.1"/>
</dbReference>
<name>A0A127AWA2_9CAUD</name>
<keyword evidence="3" id="KW-1185">Reference proteome</keyword>
<sequence length="85" mass="9206">MKRILMFLSCLVALVVVGCGGTALDKTGAETKVTVDPTKFDVYDTEFGGILVDKETGCQYLSKGVRSAWTPRLTSKGQPMCNDNK</sequence>